<dbReference type="PANTHER" id="PTHR31061:SF24">
    <property type="entry name" value="LD22376P"/>
    <property type="match status" value="1"/>
</dbReference>
<keyword evidence="2" id="KW-0808">Transferase</keyword>
<dbReference type="GO" id="GO:0016740">
    <property type="term" value="F:transferase activity"/>
    <property type="evidence" value="ECO:0007669"/>
    <property type="project" value="UniProtKB-KW"/>
</dbReference>
<name>L7LYN8_RHIPC</name>
<feature type="transmembrane region" description="Helical" evidence="1">
    <location>
        <begin position="242"/>
        <end position="264"/>
    </location>
</feature>
<reference evidence="2" key="1">
    <citation type="submission" date="2012-11" db="EMBL/GenBank/DDBJ databases">
        <authorList>
            <person name="Lucero-Rivera Y.E."/>
            <person name="Tovar-Ramirez D."/>
        </authorList>
    </citation>
    <scope>NUCLEOTIDE SEQUENCE</scope>
    <source>
        <tissue evidence="2">Salivary gland</tissue>
    </source>
</reference>
<reference evidence="2" key="2">
    <citation type="journal article" date="2015" name="J. Proteomics">
        <title>Sexual differences in the sialomes of the zebra tick, Rhipicephalus pulchellus.</title>
        <authorList>
            <person name="Tan A.W."/>
            <person name="Francischetti I.M."/>
            <person name="Slovak M."/>
            <person name="Kini R.M."/>
            <person name="Ribeiro J.M."/>
        </authorList>
    </citation>
    <scope>NUCLEOTIDE SEQUENCE</scope>
    <source>
        <tissue evidence="2">Salivary gland</tissue>
    </source>
</reference>
<protein>
    <submittedName>
        <fullName evidence="2">Putative heparan-alpha-glucosaminide n-acetyltransferase</fullName>
    </submittedName>
</protein>
<feature type="transmembrane region" description="Helical" evidence="1">
    <location>
        <begin position="58"/>
        <end position="76"/>
    </location>
</feature>
<keyword evidence="1" id="KW-0472">Membrane</keyword>
<keyword evidence="1" id="KW-0812">Transmembrane</keyword>
<dbReference type="PANTHER" id="PTHR31061">
    <property type="entry name" value="LD22376P"/>
    <property type="match status" value="1"/>
</dbReference>
<keyword evidence="1" id="KW-1133">Transmembrane helix</keyword>
<evidence type="ECO:0000313" key="2">
    <source>
        <dbReference type="EMBL" id="JAA55988.1"/>
    </source>
</evidence>
<feature type="transmembrane region" description="Helical" evidence="1">
    <location>
        <begin position="97"/>
        <end position="117"/>
    </location>
</feature>
<dbReference type="AlphaFoldDB" id="L7LYN8"/>
<organism evidence="2">
    <name type="scientific">Rhipicephalus pulchellus</name>
    <name type="common">Yellow backed tick</name>
    <name type="synonym">Dermacentor pulchellus</name>
    <dbReference type="NCBI Taxonomy" id="72859"/>
    <lineage>
        <taxon>Eukaryota</taxon>
        <taxon>Metazoa</taxon>
        <taxon>Ecdysozoa</taxon>
        <taxon>Arthropoda</taxon>
        <taxon>Chelicerata</taxon>
        <taxon>Arachnida</taxon>
        <taxon>Acari</taxon>
        <taxon>Parasitiformes</taxon>
        <taxon>Ixodida</taxon>
        <taxon>Ixodoidea</taxon>
        <taxon>Ixodidae</taxon>
        <taxon>Rhipicephalinae</taxon>
        <taxon>Rhipicephalus</taxon>
        <taxon>Rhipicephalus</taxon>
    </lineage>
</organism>
<feature type="transmembrane region" description="Helical" evidence="1">
    <location>
        <begin position="307"/>
        <end position="329"/>
    </location>
</feature>
<evidence type="ECO:0000256" key="1">
    <source>
        <dbReference type="SAM" id="Phobius"/>
    </source>
</evidence>
<feature type="transmembrane region" description="Helical" evidence="1">
    <location>
        <begin position="177"/>
        <end position="199"/>
    </location>
</feature>
<sequence>MGVSLAMTIRSLLRKSVTRGRIFLQIVKRSLILFGLGIMTNTLSGDVDLNTLRIPGVLQRLAFSYLVAATVHLLFAKPHEGQLVWAPVRDVLAYWPEWLLAIPMLALHLALTFFLPVPNCPQGYLGPGGLHLNSSFENCTGGAAGFIDRRIFGNSHIYQTPDMRHVYDTHLPYDPEGTLGCLTSIFLVFLGLQAGKILLTFPEWKARVIRWCIWGLLCGIIAGVLCNFSKEEGWIPINKNLWSVSFILSTASTAFFLLVVLYYLIDVCGWWSGAPLIYPGMNSLAVYVGHEILHGVFPWAWQCPESHWCYLFMNLWGTALWVVFAWLMFRRKLFISA</sequence>
<feature type="transmembrane region" description="Helical" evidence="1">
    <location>
        <begin position="276"/>
        <end position="301"/>
    </location>
</feature>
<accession>L7LYN8</accession>
<feature type="transmembrane region" description="Helical" evidence="1">
    <location>
        <begin position="21"/>
        <end position="38"/>
    </location>
</feature>
<proteinExistence type="evidence at transcript level"/>
<dbReference type="EMBL" id="GACK01009046">
    <property type="protein sequence ID" value="JAA55988.1"/>
    <property type="molecule type" value="mRNA"/>
</dbReference>
<feature type="transmembrane region" description="Helical" evidence="1">
    <location>
        <begin position="211"/>
        <end position="230"/>
    </location>
</feature>